<dbReference type="AlphaFoldDB" id="A0A494XH66"/>
<sequence>MDFNTAYEAFLSKHRISREGERLRRLNEGHGHLEKLILENVWWPAIGHFDDLHPEYEVSDFRDGARFLDFAWLPGPIRLNIEGDGFDTHARKVTLSGFDDDRIRQNHLIIDGWKVLRFSHNMVKERPRLCQQMLLQFMGTIYGMRTADDGAKARLSSEEKEIVRHALRVRQPMHPKDVSQLLHVEAQKARKLLHGLVKKEVLMPAGSGMRRINTYRLTPSVKLDDLDL</sequence>
<evidence type="ECO:0000313" key="2">
    <source>
        <dbReference type="Proteomes" id="UP000282076"/>
    </source>
</evidence>
<comment type="caution">
    <text evidence="1">The sequence shown here is derived from an EMBL/GenBank/DDBJ whole genome shotgun (WGS) entry which is preliminary data.</text>
</comment>
<keyword evidence="1" id="KW-0238">DNA-binding</keyword>
<protein>
    <submittedName>
        <fullName evidence="1">DNA-binding response regulator</fullName>
    </submittedName>
</protein>
<proteinExistence type="predicted"/>
<dbReference type="RefSeq" id="WP_120979246.1">
    <property type="nucleotide sequence ID" value="NZ_RBZM01000010.1"/>
</dbReference>
<dbReference type="OrthoDB" id="2677830at2"/>
<evidence type="ECO:0000313" key="1">
    <source>
        <dbReference type="EMBL" id="RKP47956.1"/>
    </source>
</evidence>
<organism evidence="1 2">
    <name type="scientific">Cohnella endophytica</name>
    <dbReference type="NCBI Taxonomy" id="2419778"/>
    <lineage>
        <taxon>Bacteria</taxon>
        <taxon>Bacillati</taxon>
        <taxon>Bacillota</taxon>
        <taxon>Bacilli</taxon>
        <taxon>Bacillales</taxon>
        <taxon>Paenibacillaceae</taxon>
        <taxon>Cohnella</taxon>
    </lineage>
</organism>
<accession>A0A494XH66</accession>
<keyword evidence="2" id="KW-1185">Reference proteome</keyword>
<reference evidence="1 2" key="1">
    <citation type="submission" date="2018-10" db="EMBL/GenBank/DDBJ databases">
        <title>Cohnella sp. M2MS4P-1, whole genome shotgun sequence.</title>
        <authorList>
            <person name="Tuo L."/>
        </authorList>
    </citation>
    <scope>NUCLEOTIDE SEQUENCE [LARGE SCALE GENOMIC DNA]</scope>
    <source>
        <strain evidence="1 2">M2MS4P-1</strain>
    </source>
</reference>
<dbReference type="EMBL" id="RBZM01000010">
    <property type="protein sequence ID" value="RKP47956.1"/>
    <property type="molecule type" value="Genomic_DNA"/>
</dbReference>
<dbReference type="GO" id="GO:0003677">
    <property type="term" value="F:DNA binding"/>
    <property type="evidence" value="ECO:0007669"/>
    <property type="project" value="UniProtKB-KW"/>
</dbReference>
<gene>
    <name evidence="1" type="ORF">D7Z26_22370</name>
</gene>
<name>A0A494XH66_9BACL</name>
<dbReference type="Proteomes" id="UP000282076">
    <property type="component" value="Unassembled WGS sequence"/>
</dbReference>